<dbReference type="STRING" id="1793.AWC04_16425"/>
<evidence type="ECO:0000313" key="2">
    <source>
        <dbReference type="Proteomes" id="UP000193484"/>
    </source>
</evidence>
<comment type="caution">
    <text evidence="1">The sequence shown here is derived from an EMBL/GenBank/DDBJ whole genome shotgun (WGS) entry which is preliminary data.</text>
</comment>
<gene>
    <name evidence="1" type="ORF">AWC04_16425</name>
</gene>
<evidence type="ECO:0000313" key="1">
    <source>
        <dbReference type="EMBL" id="ORU99803.1"/>
    </source>
</evidence>
<dbReference type="EMBL" id="LQOJ01000051">
    <property type="protein sequence ID" value="ORU99803.1"/>
    <property type="molecule type" value="Genomic_DNA"/>
</dbReference>
<dbReference type="AlphaFoldDB" id="A0A1X1R5F5"/>
<dbReference type="Proteomes" id="UP000193484">
    <property type="component" value="Unassembled WGS sequence"/>
</dbReference>
<dbReference type="InterPro" id="IPR032371">
    <property type="entry name" value="DUF4873"/>
</dbReference>
<dbReference type="RefSeq" id="WP_085098971.1">
    <property type="nucleotide sequence ID" value="NZ_AP022603.1"/>
</dbReference>
<protein>
    <submittedName>
        <fullName evidence="1">Uncharacterized protein</fullName>
    </submittedName>
</protein>
<organism evidence="1 2">
    <name type="scientific">Mycolicibacterium fallax</name>
    <name type="common">Mycobacterium fallax</name>
    <dbReference type="NCBI Taxonomy" id="1793"/>
    <lineage>
        <taxon>Bacteria</taxon>
        <taxon>Bacillati</taxon>
        <taxon>Actinomycetota</taxon>
        <taxon>Actinomycetes</taxon>
        <taxon>Mycobacteriales</taxon>
        <taxon>Mycobacteriaceae</taxon>
        <taxon>Mycolicibacterium</taxon>
    </lineage>
</organism>
<reference evidence="1 2" key="1">
    <citation type="submission" date="2016-01" db="EMBL/GenBank/DDBJ databases">
        <title>The new phylogeny of the genus Mycobacterium.</title>
        <authorList>
            <person name="Tarcisio F."/>
            <person name="Conor M."/>
            <person name="Antonella G."/>
            <person name="Elisabetta G."/>
            <person name="Giulia F.S."/>
            <person name="Sara T."/>
            <person name="Anna F."/>
            <person name="Clotilde B."/>
            <person name="Roberto B."/>
            <person name="Veronica D.S."/>
            <person name="Fabio R."/>
            <person name="Monica P."/>
            <person name="Olivier J."/>
            <person name="Enrico T."/>
            <person name="Nicola S."/>
        </authorList>
    </citation>
    <scope>NUCLEOTIDE SEQUENCE [LARGE SCALE GENOMIC DNA]</scope>
    <source>
        <strain evidence="1 2">DSM 44179</strain>
    </source>
</reference>
<keyword evidence="2" id="KW-1185">Reference proteome</keyword>
<dbReference type="Pfam" id="PF16170">
    <property type="entry name" value="DUF4873"/>
    <property type="match status" value="1"/>
</dbReference>
<name>A0A1X1R5F5_MYCFA</name>
<sequence length="220" mass="23310">MSYLLIGAGPLPGLPEPAAVISGDPRPRFDADRWIATDTGVTAPLVVDTRPSGDPLIAVHGRPNWFSIAGPDVAGQTRAVARCLELVARTGVGRIEARSRVPARRWYPGGLARLFYLSGSENIEDEVYDGPAVLTVADREIATRIRLTGNLHPVDGRFHWQGSVFQTAGIDRAGPARLTIGAHTVDARLTERTAQGTFMITGAGAPPYLPAGLAMPGTGN</sequence>
<proteinExistence type="predicted"/>
<accession>A0A1X1R5F5</accession>